<keyword evidence="2" id="KW-1185">Reference proteome</keyword>
<gene>
    <name evidence="1" type="ORF">AUR64_12040</name>
</gene>
<evidence type="ECO:0000313" key="1">
    <source>
        <dbReference type="EMBL" id="KTG10300.1"/>
    </source>
</evidence>
<dbReference type="EMBL" id="LOPU01000018">
    <property type="protein sequence ID" value="KTG10300.1"/>
    <property type="molecule type" value="Genomic_DNA"/>
</dbReference>
<reference evidence="1 2" key="1">
    <citation type="submission" date="2015-12" db="EMBL/GenBank/DDBJ databases">
        <title>Haloprofundus marisrubri gen. nov., sp. nov., an extremely halophilic archaeon isolated from the Discovery deep brine-seawater interface in the Red Sea.</title>
        <authorList>
            <person name="Zhang G."/>
            <person name="Stingl U."/>
            <person name="Rashid M."/>
        </authorList>
    </citation>
    <scope>NUCLEOTIDE SEQUENCE [LARGE SCALE GENOMIC DNA]</scope>
    <source>
        <strain evidence="1 2">SB9</strain>
    </source>
</reference>
<dbReference type="Pfam" id="PF13430">
    <property type="entry name" value="DUF4112"/>
    <property type="match status" value="1"/>
</dbReference>
<dbReference type="RefSeq" id="WP_058581655.1">
    <property type="nucleotide sequence ID" value="NZ_LOPU01000018.1"/>
</dbReference>
<dbReference type="PANTHER" id="PTHR35519">
    <property type="entry name" value="MEMBRANE PROTEINS"/>
    <property type="match status" value="1"/>
</dbReference>
<sequence length="142" mass="15162">MDDHSIEDAPESLDEPALKRIRAVATFLDESVEIPGVGYKIGADPILGALPVAGDLVSAGMSMYIVAEAANLGVPLNKLLRMIANVTVDTVVGAVPVLGTLFDAIWKANVKNVEMVEDHLESMAGDDDEFESDPVKIEIDEE</sequence>
<proteinExistence type="predicted"/>
<protein>
    <recommendedName>
        <fullName evidence="3">DUF4112 domain-containing protein</fullName>
    </recommendedName>
</protein>
<dbReference type="AlphaFoldDB" id="A0A0W1RA29"/>
<dbReference type="InterPro" id="IPR025187">
    <property type="entry name" value="DUF4112"/>
</dbReference>
<evidence type="ECO:0000313" key="2">
    <source>
        <dbReference type="Proteomes" id="UP000054387"/>
    </source>
</evidence>
<organism evidence="1 2">
    <name type="scientific">Haloprofundus marisrubri</name>
    <dbReference type="NCBI Taxonomy" id="1514971"/>
    <lineage>
        <taxon>Archaea</taxon>
        <taxon>Methanobacteriati</taxon>
        <taxon>Methanobacteriota</taxon>
        <taxon>Stenosarchaea group</taxon>
        <taxon>Halobacteria</taxon>
        <taxon>Halobacteriales</taxon>
        <taxon>Haloferacaceae</taxon>
        <taxon>Haloprofundus</taxon>
    </lineage>
</organism>
<comment type="caution">
    <text evidence="1">The sequence shown here is derived from an EMBL/GenBank/DDBJ whole genome shotgun (WGS) entry which is preliminary data.</text>
</comment>
<name>A0A0W1RA29_9EURY</name>
<evidence type="ECO:0008006" key="3">
    <source>
        <dbReference type="Google" id="ProtNLM"/>
    </source>
</evidence>
<dbReference type="PANTHER" id="PTHR35519:SF2">
    <property type="entry name" value="PH DOMAIN PROTEIN"/>
    <property type="match status" value="1"/>
</dbReference>
<dbReference type="Proteomes" id="UP000054387">
    <property type="component" value="Unassembled WGS sequence"/>
</dbReference>
<dbReference type="OrthoDB" id="156248at2157"/>
<accession>A0A0W1RA29</accession>